<dbReference type="EMBL" id="JAPFFF010000052">
    <property type="protein sequence ID" value="KAK8839186.1"/>
    <property type="molecule type" value="Genomic_DNA"/>
</dbReference>
<gene>
    <name evidence="13" type="ORF">M9Y10_032114</name>
</gene>
<dbReference type="Pfam" id="PF00211">
    <property type="entry name" value="Guanylate_cyc"/>
    <property type="match status" value="1"/>
</dbReference>
<feature type="domain" description="Guanylate cyclase" evidence="12">
    <location>
        <begin position="64"/>
        <end position="149"/>
    </location>
</feature>
<dbReference type="Proteomes" id="UP001470230">
    <property type="component" value="Unassembled WGS sequence"/>
</dbReference>
<dbReference type="InterPro" id="IPR001054">
    <property type="entry name" value="A/G_cyclase"/>
</dbReference>
<evidence type="ECO:0000256" key="1">
    <source>
        <dbReference type="ARBA" id="ARBA00001593"/>
    </source>
</evidence>
<dbReference type="SUPFAM" id="SSF55073">
    <property type="entry name" value="Nucleotide cyclase"/>
    <property type="match status" value="1"/>
</dbReference>
<evidence type="ECO:0000256" key="11">
    <source>
        <dbReference type="ARBA" id="ARBA00023239"/>
    </source>
</evidence>
<protein>
    <recommendedName>
        <fullName evidence="3">adenylate cyclase</fullName>
        <ecNumber evidence="3">4.6.1.1</ecNumber>
    </recommendedName>
</protein>
<keyword evidence="6" id="KW-0547">Nucleotide-binding</keyword>
<comment type="catalytic activity">
    <reaction evidence="1">
        <text>ATP = 3',5'-cyclic AMP + diphosphate</text>
        <dbReference type="Rhea" id="RHEA:15389"/>
        <dbReference type="ChEBI" id="CHEBI:30616"/>
        <dbReference type="ChEBI" id="CHEBI:33019"/>
        <dbReference type="ChEBI" id="CHEBI:58165"/>
        <dbReference type="EC" id="4.6.1.1"/>
    </reaction>
</comment>
<evidence type="ECO:0000256" key="9">
    <source>
        <dbReference type="ARBA" id="ARBA00022989"/>
    </source>
</evidence>
<keyword evidence="4" id="KW-0812">Transmembrane</keyword>
<evidence type="ECO:0000256" key="3">
    <source>
        <dbReference type="ARBA" id="ARBA00012201"/>
    </source>
</evidence>
<evidence type="ECO:0000313" key="14">
    <source>
        <dbReference type="Proteomes" id="UP001470230"/>
    </source>
</evidence>
<dbReference type="PANTHER" id="PTHR45627:SF12">
    <property type="entry name" value="ADENYLATE CYCLASE TYPE 2"/>
    <property type="match status" value="1"/>
</dbReference>
<evidence type="ECO:0000256" key="5">
    <source>
        <dbReference type="ARBA" id="ARBA00022723"/>
    </source>
</evidence>
<keyword evidence="7" id="KW-0067">ATP-binding</keyword>
<organism evidence="13 14">
    <name type="scientific">Tritrichomonas musculus</name>
    <dbReference type="NCBI Taxonomy" id="1915356"/>
    <lineage>
        <taxon>Eukaryota</taxon>
        <taxon>Metamonada</taxon>
        <taxon>Parabasalia</taxon>
        <taxon>Tritrichomonadida</taxon>
        <taxon>Tritrichomonadidae</taxon>
        <taxon>Tritrichomonas</taxon>
    </lineage>
</organism>
<keyword evidence="11" id="KW-0456">Lyase</keyword>
<keyword evidence="5" id="KW-0479">Metal-binding</keyword>
<sequence length="196" mass="21933">MQNFAQFIPKKHNRIRDALKLLLHCQPKVLAQSKKIMSVLNGRFKSNKGENGSRSSKFFYAVCEELPDAIVISNERQVITRINKSAKEIVNFGLDALDAITDLNKELNESLKIRVGYNTGGPIIAGVLGVGKPTFEILGPAINMAQHMEHHGVPSKVHVSRSVYELIYGDLYDIKERGQFEVKNGTVVTFIVVRKK</sequence>
<dbReference type="PROSITE" id="PS50125">
    <property type="entry name" value="GUANYLATE_CYCLASE_2"/>
    <property type="match status" value="1"/>
</dbReference>
<evidence type="ECO:0000256" key="4">
    <source>
        <dbReference type="ARBA" id="ARBA00022692"/>
    </source>
</evidence>
<accession>A0ABR2GZ67</accession>
<evidence type="ECO:0000256" key="7">
    <source>
        <dbReference type="ARBA" id="ARBA00022840"/>
    </source>
</evidence>
<reference evidence="13 14" key="1">
    <citation type="submission" date="2024-04" db="EMBL/GenBank/DDBJ databases">
        <title>Tritrichomonas musculus Genome.</title>
        <authorList>
            <person name="Alves-Ferreira E."/>
            <person name="Grigg M."/>
            <person name="Lorenzi H."/>
            <person name="Galac M."/>
        </authorList>
    </citation>
    <scope>NUCLEOTIDE SEQUENCE [LARGE SCALE GENOMIC DNA]</scope>
    <source>
        <strain evidence="13 14">EAF2021</strain>
    </source>
</reference>
<comment type="caution">
    <text evidence="13">The sequence shown here is derived from an EMBL/GenBank/DDBJ whole genome shotgun (WGS) entry which is preliminary data.</text>
</comment>
<keyword evidence="14" id="KW-1185">Reference proteome</keyword>
<dbReference type="Gene3D" id="3.30.70.1230">
    <property type="entry name" value="Nucleotide cyclase"/>
    <property type="match status" value="1"/>
</dbReference>
<proteinExistence type="predicted"/>
<dbReference type="InterPro" id="IPR029787">
    <property type="entry name" value="Nucleotide_cyclase"/>
</dbReference>
<evidence type="ECO:0000256" key="8">
    <source>
        <dbReference type="ARBA" id="ARBA00022842"/>
    </source>
</evidence>
<dbReference type="EC" id="4.6.1.1" evidence="3"/>
<name>A0ABR2GZ67_9EUKA</name>
<keyword evidence="10" id="KW-0472">Membrane</keyword>
<evidence type="ECO:0000259" key="12">
    <source>
        <dbReference type="PROSITE" id="PS50125"/>
    </source>
</evidence>
<keyword evidence="8" id="KW-0460">Magnesium</keyword>
<evidence type="ECO:0000313" key="13">
    <source>
        <dbReference type="EMBL" id="KAK8839186.1"/>
    </source>
</evidence>
<evidence type="ECO:0000256" key="10">
    <source>
        <dbReference type="ARBA" id="ARBA00023136"/>
    </source>
</evidence>
<keyword evidence="9" id="KW-1133">Transmembrane helix</keyword>
<evidence type="ECO:0000256" key="2">
    <source>
        <dbReference type="ARBA" id="ARBA00004141"/>
    </source>
</evidence>
<evidence type="ECO:0000256" key="6">
    <source>
        <dbReference type="ARBA" id="ARBA00022741"/>
    </source>
</evidence>
<dbReference type="SMART" id="SM00044">
    <property type="entry name" value="CYCc"/>
    <property type="match status" value="1"/>
</dbReference>
<dbReference type="PANTHER" id="PTHR45627">
    <property type="entry name" value="ADENYLATE CYCLASE TYPE 1"/>
    <property type="match status" value="1"/>
</dbReference>
<comment type="subcellular location">
    <subcellularLocation>
        <location evidence="2">Membrane</location>
        <topology evidence="2">Multi-pass membrane protein</topology>
    </subcellularLocation>
</comment>
<dbReference type="CDD" id="cd07302">
    <property type="entry name" value="CHD"/>
    <property type="match status" value="1"/>
</dbReference>